<accession>A0ABD1C5D9</accession>
<dbReference type="CDD" id="cd00303">
    <property type="entry name" value="retropepsin_like"/>
    <property type="match status" value="1"/>
</dbReference>
<dbReference type="PANTHER" id="PTHR33067:SF31">
    <property type="entry name" value="RNA-DIRECTED DNA POLYMERASE"/>
    <property type="match status" value="1"/>
</dbReference>
<evidence type="ECO:0008006" key="3">
    <source>
        <dbReference type="Google" id="ProtNLM"/>
    </source>
</evidence>
<name>A0ABD1C5D9_CARAN</name>
<protein>
    <recommendedName>
        <fullName evidence="3">Aspartic peptidase DDI1-type domain-containing protein</fullName>
    </recommendedName>
</protein>
<dbReference type="InterPro" id="IPR021109">
    <property type="entry name" value="Peptidase_aspartic_dom_sf"/>
</dbReference>
<reference evidence="1 2" key="1">
    <citation type="submission" date="2024-04" db="EMBL/GenBank/DDBJ databases">
        <title>Genome assembly C_amara_ONT_v2.</title>
        <authorList>
            <person name="Yant L."/>
            <person name="Moore C."/>
            <person name="Slenker M."/>
        </authorList>
    </citation>
    <scope>NUCLEOTIDE SEQUENCE [LARGE SCALE GENOMIC DNA]</scope>
    <source>
        <tissue evidence="1">Leaf</tissue>
    </source>
</reference>
<sequence length="145" mass="16368">MTFDEAVEKLGLFGYGLRERTLKRIQDRRATAAKSQECQVIAQQEVLVQDKLEDPGSFTLPCSINNQAFGKSLCDLGASVSIMPLSVAERLGYHKFLPSMLSLVLADRTVRFPHRLLENVPMRIGKLEIPTDFIIMKMDEEPEDL</sequence>
<dbReference type="EMBL" id="JBANAX010000049">
    <property type="protein sequence ID" value="KAL1224650.1"/>
    <property type="molecule type" value="Genomic_DNA"/>
</dbReference>
<evidence type="ECO:0000313" key="1">
    <source>
        <dbReference type="EMBL" id="KAL1224650.1"/>
    </source>
</evidence>
<proteinExistence type="predicted"/>
<dbReference type="AlphaFoldDB" id="A0ABD1C5D9"/>
<gene>
    <name evidence="1" type="ORF">V5N11_001090</name>
</gene>
<evidence type="ECO:0000313" key="2">
    <source>
        <dbReference type="Proteomes" id="UP001558713"/>
    </source>
</evidence>
<organism evidence="1 2">
    <name type="scientific">Cardamine amara subsp. amara</name>
    <dbReference type="NCBI Taxonomy" id="228776"/>
    <lineage>
        <taxon>Eukaryota</taxon>
        <taxon>Viridiplantae</taxon>
        <taxon>Streptophyta</taxon>
        <taxon>Embryophyta</taxon>
        <taxon>Tracheophyta</taxon>
        <taxon>Spermatophyta</taxon>
        <taxon>Magnoliopsida</taxon>
        <taxon>eudicotyledons</taxon>
        <taxon>Gunneridae</taxon>
        <taxon>Pentapetalae</taxon>
        <taxon>rosids</taxon>
        <taxon>malvids</taxon>
        <taxon>Brassicales</taxon>
        <taxon>Brassicaceae</taxon>
        <taxon>Cardamineae</taxon>
        <taxon>Cardamine</taxon>
    </lineage>
</organism>
<dbReference type="PANTHER" id="PTHR33067">
    <property type="entry name" value="RNA-DIRECTED DNA POLYMERASE-RELATED"/>
    <property type="match status" value="1"/>
</dbReference>
<dbReference type="Proteomes" id="UP001558713">
    <property type="component" value="Unassembled WGS sequence"/>
</dbReference>
<dbReference type="Gene3D" id="2.40.70.10">
    <property type="entry name" value="Acid Proteases"/>
    <property type="match status" value="1"/>
</dbReference>
<comment type="caution">
    <text evidence="1">The sequence shown here is derived from an EMBL/GenBank/DDBJ whole genome shotgun (WGS) entry which is preliminary data.</text>
</comment>
<keyword evidence="2" id="KW-1185">Reference proteome</keyword>